<accession>A0A926V994</accession>
<proteinExistence type="predicted"/>
<organism evidence="1 2">
    <name type="scientific">Aerosakkonema funiforme FACHB-1375</name>
    <dbReference type="NCBI Taxonomy" id="2949571"/>
    <lineage>
        <taxon>Bacteria</taxon>
        <taxon>Bacillati</taxon>
        <taxon>Cyanobacteriota</taxon>
        <taxon>Cyanophyceae</taxon>
        <taxon>Oscillatoriophycideae</taxon>
        <taxon>Aerosakkonematales</taxon>
        <taxon>Aerosakkonemataceae</taxon>
        <taxon>Aerosakkonema</taxon>
    </lineage>
</organism>
<evidence type="ECO:0000313" key="2">
    <source>
        <dbReference type="Proteomes" id="UP000641646"/>
    </source>
</evidence>
<name>A0A926V994_9CYAN</name>
<evidence type="ECO:0000313" key="1">
    <source>
        <dbReference type="EMBL" id="MBD2179644.1"/>
    </source>
</evidence>
<reference evidence="1" key="2">
    <citation type="submission" date="2020-08" db="EMBL/GenBank/DDBJ databases">
        <authorList>
            <person name="Chen M."/>
            <person name="Teng W."/>
            <person name="Zhao L."/>
            <person name="Hu C."/>
            <person name="Zhou Y."/>
            <person name="Han B."/>
            <person name="Song L."/>
            <person name="Shu W."/>
        </authorList>
    </citation>
    <scope>NUCLEOTIDE SEQUENCE</scope>
    <source>
        <strain evidence="1">FACHB-1375</strain>
    </source>
</reference>
<protein>
    <submittedName>
        <fullName evidence="1">Uncharacterized protein</fullName>
    </submittedName>
</protein>
<dbReference type="AlphaFoldDB" id="A0A926V994"/>
<dbReference type="RefSeq" id="WP_190461026.1">
    <property type="nucleotide sequence ID" value="NZ_JACJPW010000001.1"/>
</dbReference>
<sequence>MPSINSVSFDTSKWEAIEQLDDRIIWKNDTADRLSLHFFPIPPDLPAPITNLTKLRNFYRQNVIQAGGGIISIDIVSVKNVSAIKTIFKFPMKSTGMRYIGSLTFPFANFSYVIKIDCPESGMTGVRDSLVHALVIKDFDPKDPFKGWFEDPYDKTRQDAVMWSKSDDEKYDSQFPDHPLSRARKYLTEIPTNLEFTNEVLRAKPF</sequence>
<keyword evidence="2" id="KW-1185">Reference proteome</keyword>
<comment type="caution">
    <text evidence="1">The sequence shown here is derived from an EMBL/GenBank/DDBJ whole genome shotgun (WGS) entry which is preliminary data.</text>
</comment>
<reference evidence="1" key="1">
    <citation type="journal article" date="2015" name="ISME J.">
        <title>Draft Genome Sequence of Streptomyces incarnatus NRRL8089, which Produces the Nucleoside Antibiotic Sinefungin.</title>
        <authorList>
            <person name="Oshima K."/>
            <person name="Hattori M."/>
            <person name="Shimizu H."/>
            <person name="Fukuda K."/>
            <person name="Nemoto M."/>
            <person name="Inagaki K."/>
            <person name="Tamura T."/>
        </authorList>
    </citation>
    <scope>NUCLEOTIDE SEQUENCE</scope>
    <source>
        <strain evidence="1">FACHB-1375</strain>
    </source>
</reference>
<dbReference type="EMBL" id="JACJPW010000001">
    <property type="protein sequence ID" value="MBD2179644.1"/>
    <property type="molecule type" value="Genomic_DNA"/>
</dbReference>
<gene>
    <name evidence="1" type="ORF">H6G03_00720</name>
</gene>
<dbReference type="Proteomes" id="UP000641646">
    <property type="component" value="Unassembled WGS sequence"/>
</dbReference>